<sequence>MKQVFGEIKIKTDGQDFYNFTE</sequence>
<proteinExistence type="predicted"/>
<name>A0A382SE54_9ZZZZ</name>
<feature type="non-terminal residue" evidence="1">
    <location>
        <position position="22"/>
    </location>
</feature>
<accession>A0A382SE54</accession>
<dbReference type="AlphaFoldDB" id="A0A382SE54"/>
<evidence type="ECO:0000313" key="1">
    <source>
        <dbReference type="EMBL" id="SVD07735.1"/>
    </source>
</evidence>
<reference evidence="1" key="1">
    <citation type="submission" date="2018-05" db="EMBL/GenBank/DDBJ databases">
        <authorList>
            <person name="Lanie J.A."/>
            <person name="Ng W.-L."/>
            <person name="Kazmierczak K.M."/>
            <person name="Andrzejewski T.M."/>
            <person name="Davidsen T.M."/>
            <person name="Wayne K.J."/>
            <person name="Tettelin H."/>
            <person name="Glass J.I."/>
            <person name="Rusch D."/>
            <person name="Podicherti R."/>
            <person name="Tsui H.-C.T."/>
            <person name="Winkler M.E."/>
        </authorList>
    </citation>
    <scope>NUCLEOTIDE SEQUENCE</scope>
</reference>
<gene>
    <name evidence="1" type="ORF">METZ01_LOCUS360589</name>
</gene>
<dbReference type="EMBL" id="UINC01128164">
    <property type="protein sequence ID" value="SVD07735.1"/>
    <property type="molecule type" value="Genomic_DNA"/>
</dbReference>
<protein>
    <submittedName>
        <fullName evidence="1">Uncharacterized protein</fullName>
    </submittedName>
</protein>
<organism evidence="1">
    <name type="scientific">marine metagenome</name>
    <dbReference type="NCBI Taxonomy" id="408172"/>
    <lineage>
        <taxon>unclassified sequences</taxon>
        <taxon>metagenomes</taxon>
        <taxon>ecological metagenomes</taxon>
    </lineage>
</organism>